<dbReference type="Proteomes" id="UP000054851">
    <property type="component" value="Unassembled WGS sequence"/>
</dbReference>
<gene>
    <name evidence="1" type="ORF">AWB79_05034</name>
</gene>
<proteinExistence type="predicted"/>
<keyword evidence="2" id="KW-1185">Reference proteome</keyword>
<dbReference type="AlphaFoldDB" id="A0A158CAQ5"/>
<comment type="caution">
    <text evidence="1">The sequence shown here is derived from an EMBL/GenBank/DDBJ whole genome shotgun (WGS) entry which is preliminary data.</text>
</comment>
<accession>A0A158CAQ5</accession>
<reference evidence="1" key="1">
    <citation type="submission" date="2016-01" db="EMBL/GenBank/DDBJ databases">
        <authorList>
            <person name="Peeters C."/>
        </authorList>
    </citation>
    <scope>NUCLEOTIDE SEQUENCE</scope>
    <source>
        <strain evidence="1">LMG 29322</strain>
    </source>
</reference>
<evidence type="ECO:0000313" key="2">
    <source>
        <dbReference type="Proteomes" id="UP000054851"/>
    </source>
</evidence>
<evidence type="ECO:0000313" key="1">
    <source>
        <dbReference type="EMBL" id="SAK79435.1"/>
    </source>
</evidence>
<organism evidence="1 2">
    <name type="scientific">Caballeronia hypogeia</name>
    <dbReference type="NCBI Taxonomy" id="1777140"/>
    <lineage>
        <taxon>Bacteria</taxon>
        <taxon>Pseudomonadati</taxon>
        <taxon>Pseudomonadota</taxon>
        <taxon>Betaproteobacteria</taxon>
        <taxon>Burkholderiales</taxon>
        <taxon>Burkholderiaceae</taxon>
        <taxon>Caballeronia</taxon>
    </lineage>
</organism>
<dbReference type="EMBL" id="FCOA02000020">
    <property type="protein sequence ID" value="SAK79435.1"/>
    <property type="molecule type" value="Genomic_DNA"/>
</dbReference>
<sequence>MNATITSHQTAANGDPELHVFTFQVDGDGVPRSQQVTVRTARVLARELDNRTALDALMRAIASAQPSDYDALVGTRYEDT</sequence>
<name>A0A158CAQ5_9BURK</name>
<dbReference type="STRING" id="1777140.AWB79_05034"/>
<protein>
    <submittedName>
        <fullName evidence="1">Uncharacterized protein</fullName>
    </submittedName>
</protein>